<dbReference type="Proteomes" id="UP000326565">
    <property type="component" value="Unassembled WGS sequence"/>
</dbReference>
<dbReference type="Pfam" id="PF01408">
    <property type="entry name" value="GFO_IDH_MocA"/>
    <property type="match status" value="1"/>
</dbReference>
<dbReference type="Gene3D" id="3.40.50.720">
    <property type="entry name" value="NAD(P)-binding Rossmann-like Domain"/>
    <property type="match status" value="1"/>
</dbReference>
<dbReference type="OrthoDB" id="64915at2759"/>
<dbReference type="SUPFAM" id="SSF51735">
    <property type="entry name" value="NAD(P)-binding Rossmann-fold domains"/>
    <property type="match status" value="1"/>
</dbReference>
<accession>A0A5N5WJB2</accession>
<protein>
    <recommendedName>
        <fullName evidence="1">Gfo/Idh/MocA-like oxidoreductase N-terminal domain-containing protein</fullName>
    </recommendedName>
</protein>
<evidence type="ECO:0000313" key="3">
    <source>
        <dbReference type="Proteomes" id="UP000326565"/>
    </source>
</evidence>
<feature type="domain" description="Gfo/Idh/MocA-like oxidoreductase N-terminal" evidence="1">
    <location>
        <begin position="22"/>
        <end position="63"/>
    </location>
</feature>
<dbReference type="GO" id="GO:0000166">
    <property type="term" value="F:nucleotide binding"/>
    <property type="evidence" value="ECO:0007669"/>
    <property type="project" value="InterPro"/>
</dbReference>
<name>A0A5N5WJB2_9EURO</name>
<proteinExistence type="predicted"/>
<dbReference type="EMBL" id="ML732385">
    <property type="protein sequence ID" value="KAB8068553.1"/>
    <property type="molecule type" value="Genomic_DNA"/>
</dbReference>
<organism evidence="2 3">
    <name type="scientific">Aspergillus leporis</name>
    <dbReference type="NCBI Taxonomy" id="41062"/>
    <lineage>
        <taxon>Eukaryota</taxon>
        <taxon>Fungi</taxon>
        <taxon>Dikarya</taxon>
        <taxon>Ascomycota</taxon>
        <taxon>Pezizomycotina</taxon>
        <taxon>Eurotiomycetes</taxon>
        <taxon>Eurotiomycetidae</taxon>
        <taxon>Eurotiales</taxon>
        <taxon>Aspergillaceae</taxon>
        <taxon>Aspergillus</taxon>
        <taxon>Aspergillus subgen. Circumdati</taxon>
    </lineage>
</organism>
<dbReference type="AlphaFoldDB" id="A0A5N5WJB2"/>
<keyword evidence="3" id="KW-1185">Reference proteome</keyword>
<dbReference type="InterPro" id="IPR036291">
    <property type="entry name" value="NAD(P)-bd_dom_sf"/>
</dbReference>
<evidence type="ECO:0000259" key="1">
    <source>
        <dbReference type="Pfam" id="PF01408"/>
    </source>
</evidence>
<sequence>MSTGFTQAVPFFIKLGETLYLKPDIVSVNTHTATHVENVVTAMESGAYVFVVKPLAATVEEAELYFTPPSQQLDRVLFADGSVGWYEAGCGPMISETAYFVKDAMGPRGSVSIVMDEREHKSDYPGDSADIK</sequence>
<evidence type="ECO:0000313" key="2">
    <source>
        <dbReference type="EMBL" id="KAB8068553.1"/>
    </source>
</evidence>
<gene>
    <name evidence="2" type="ORF">BDV29DRAFT_162257</name>
</gene>
<reference evidence="2 3" key="1">
    <citation type="submission" date="2019-04" db="EMBL/GenBank/DDBJ databases">
        <title>Friends and foes A comparative genomics study of 23 Aspergillus species from section Flavi.</title>
        <authorList>
            <consortium name="DOE Joint Genome Institute"/>
            <person name="Kjaerbolling I."/>
            <person name="Vesth T."/>
            <person name="Frisvad J.C."/>
            <person name="Nybo J.L."/>
            <person name="Theobald S."/>
            <person name="Kildgaard S."/>
            <person name="Isbrandt T."/>
            <person name="Kuo A."/>
            <person name="Sato A."/>
            <person name="Lyhne E.K."/>
            <person name="Kogle M.E."/>
            <person name="Wiebenga A."/>
            <person name="Kun R.S."/>
            <person name="Lubbers R.J."/>
            <person name="Makela M.R."/>
            <person name="Barry K."/>
            <person name="Chovatia M."/>
            <person name="Clum A."/>
            <person name="Daum C."/>
            <person name="Haridas S."/>
            <person name="He G."/>
            <person name="LaButti K."/>
            <person name="Lipzen A."/>
            <person name="Mondo S."/>
            <person name="Riley R."/>
            <person name="Salamov A."/>
            <person name="Simmons B.A."/>
            <person name="Magnuson J.K."/>
            <person name="Henrissat B."/>
            <person name="Mortensen U.H."/>
            <person name="Larsen T.O."/>
            <person name="Devries R.P."/>
            <person name="Grigoriev I.V."/>
            <person name="Machida M."/>
            <person name="Baker S.E."/>
            <person name="Andersen M.R."/>
        </authorList>
    </citation>
    <scope>NUCLEOTIDE SEQUENCE [LARGE SCALE GENOMIC DNA]</scope>
    <source>
        <strain evidence="2 3">CBS 151.66</strain>
    </source>
</reference>
<dbReference type="InterPro" id="IPR000683">
    <property type="entry name" value="Gfo/Idh/MocA-like_OxRdtase_N"/>
</dbReference>